<gene>
    <name evidence="8" type="ORF">nbrc107697_27070</name>
    <name evidence="9" type="ORF">nbrc107697_33250</name>
</gene>
<evidence type="ECO:0000256" key="6">
    <source>
        <dbReference type="ARBA" id="ARBA00023136"/>
    </source>
</evidence>
<comment type="subcellular location">
    <subcellularLocation>
        <location evidence="1">Cell membrane</location>
    </subcellularLocation>
</comment>
<dbReference type="InterPro" id="IPR038468">
    <property type="entry name" value="MmpS_C"/>
</dbReference>
<evidence type="ECO:0000313" key="8">
    <source>
        <dbReference type="EMBL" id="GED98668.1"/>
    </source>
</evidence>
<sequence length="147" mass="15666">MQQPTPRAKPRTRWMMIVVIAVLAVSALYVGRLRLSHIPDRAIGHAPTAPQVGVPRTKTIEYRVTGPAGARATVSYLVPGSGVTDEQVTLPWRTTLTTQDFTVAVGVLAQVHATGDASCAIRVNGTDRDVERNGNSEPVVNCAVPTA</sequence>
<keyword evidence="6 7" id="KW-0472">Membrane</keyword>
<comment type="similarity">
    <text evidence="2">Belongs to the MmpS family.</text>
</comment>
<reference evidence="10" key="1">
    <citation type="submission" date="2019-06" db="EMBL/GenBank/DDBJ databases">
        <title>Gordonia isolated from sludge of a wastewater treatment plant.</title>
        <authorList>
            <person name="Tamura T."/>
            <person name="Aoyama K."/>
            <person name="Kang Y."/>
            <person name="Saito S."/>
            <person name="Akiyama N."/>
            <person name="Yazawa K."/>
            <person name="Gonoi T."/>
            <person name="Mikami Y."/>
        </authorList>
    </citation>
    <scope>NUCLEOTIDE SEQUENCE [LARGE SCALE GENOMIC DNA]</scope>
    <source>
        <strain evidence="10">NBRC 107697</strain>
    </source>
</reference>
<evidence type="ECO:0000313" key="10">
    <source>
        <dbReference type="Proteomes" id="UP000444980"/>
    </source>
</evidence>
<dbReference type="AlphaFoldDB" id="A0A7I9UZS1"/>
<reference evidence="8" key="2">
    <citation type="journal article" date="2020" name="Int. J. Syst. Evol. Microbiol.">
        <title>Gordonia crocea sp. nov. and Gordonia spumicola sp. nov. isolated from sludge of a wastewater treatment plant.</title>
        <authorList>
            <person name="Tamura T."/>
            <person name="Saito S."/>
            <person name="Hamada M."/>
            <person name="Kang Y."/>
            <person name="Hoshino Y."/>
            <person name="Gonoi T."/>
            <person name="Mikami Y."/>
            <person name="Yaguchi T."/>
        </authorList>
    </citation>
    <scope>NUCLEOTIDE SEQUENCE</scope>
    <source>
        <strain evidence="8">NBRC 107697</strain>
    </source>
</reference>
<evidence type="ECO:0000313" key="9">
    <source>
        <dbReference type="EMBL" id="GED99286.1"/>
    </source>
</evidence>
<keyword evidence="5 7" id="KW-1133">Transmembrane helix</keyword>
<keyword evidence="3" id="KW-1003">Cell membrane</keyword>
<dbReference type="RefSeq" id="WP_228460881.1">
    <property type="nucleotide sequence ID" value="NZ_BJOU01000008.1"/>
</dbReference>
<organism evidence="8 10">
    <name type="scientific">Gordonia crocea</name>
    <dbReference type="NCBI Taxonomy" id="589162"/>
    <lineage>
        <taxon>Bacteria</taxon>
        <taxon>Bacillati</taxon>
        <taxon>Actinomycetota</taxon>
        <taxon>Actinomycetes</taxon>
        <taxon>Mycobacteriales</taxon>
        <taxon>Gordoniaceae</taxon>
        <taxon>Gordonia</taxon>
    </lineage>
</organism>
<dbReference type="EMBL" id="BJOU01000008">
    <property type="protein sequence ID" value="GED98668.1"/>
    <property type="molecule type" value="Genomic_DNA"/>
</dbReference>
<dbReference type="Pfam" id="PF05423">
    <property type="entry name" value="Mycobact_memb"/>
    <property type="match status" value="1"/>
</dbReference>
<evidence type="ECO:0000256" key="7">
    <source>
        <dbReference type="SAM" id="Phobius"/>
    </source>
</evidence>
<dbReference type="EMBL" id="BJOU01000018">
    <property type="protein sequence ID" value="GED99286.1"/>
    <property type="molecule type" value="Genomic_DNA"/>
</dbReference>
<dbReference type="GO" id="GO:0005886">
    <property type="term" value="C:plasma membrane"/>
    <property type="evidence" value="ECO:0007669"/>
    <property type="project" value="UniProtKB-SubCell"/>
</dbReference>
<evidence type="ECO:0008006" key="11">
    <source>
        <dbReference type="Google" id="ProtNLM"/>
    </source>
</evidence>
<keyword evidence="10" id="KW-1185">Reference proteome</keyword>
<proteinExistence type="inferred from homology"/>
<evidence type="ECO:0000256" key="2">
    <source>
        <dbReference type="ARBA" id="ARBA00007531"/>
    </source>
</evidence>
<evidence type="ECO:0000256" key="1">
    <source>
        <dbReference type="ARBA" id="ARBA00004236"/>
    </source>
</evidence>
<evidence type="ECO:0000256" key="4">
    <source>
        <dbReference type="ARBA" id="ARBA00022692"/>
    </source>
</evidence>
<evidence type="ECO:0000256" key="3">
    <source>
        <dbReference type="ARBA" id="ARBA00022475"/>
    </source>
</evidence>
<dbReference type="Gene3D" id="2.60.40.2880">
    <property type="entry name" value="MmpS1-5, C-terminal soluble domain"/>
    <property type="match status" value="1"/>
</dbReference>
<accession>A0A7I9UZS1</accession>
<dbReference type="InterPro" id="IPR008693">
    <property type="entry name" value="MmpS"/>
</dbReference>
<dbReference type="Proteomes" id="UP000444980">
    <property type="component" value="Unassembled WGS sequence"/>
</dbReference>
<name>A0A7I9UZS1_9ACTN</name>
<feature type="transmembrane region" description="Helical" evidence="7">
    <location>
        <begin position="12"/>
        <end position="31"/>
    </location>
</feature>
<comment type="caution">
    <text evidence="8">The sequence shown here is derived from an EMBL/GenBank/DDBJ whole genome shotgun (WGS) entry which is preliminary data.</text>
</comment>
<keyword evidence="4 7" id="KW-0812">Transmembrane</keyword>
<protein>
    <recommendedName>
        <fullName evidence="11">Membrane protein, MmpS</fullName>
    </recommendedName>
</protein>
<evidence type="ECO:0000256" key="5">
    <source>
        <dbReference type="ARBA" id="ARBA00022989"/>
    </source>
</evidence>